<sequence length="140" mass="15884">MDMLTSFLGTGWKFPIQFTKTTGNVEMLSDEDDIQSSLHVLLLTRIGERIMQPSYGCNLDVLMFEAINESLIAYVKDLVFTAIYYYEPRINPEDVSVTATEEEGIVLVDVEYTIRTTNSRHNLVFPFYLDEGNLVINSGA</sequence>
<evidence type="ECO:0000313" key="3">
    <source>
        <dbReference type="Proteomes" id="UP000321479"/>
    </source>
</evidence>
<dbReference type="Pfam" id="PF04965">
    <property type="entry name" value="GPW_gp25"/>
    <property type="match status" value="1"/>
</dbReference>
<dbReference type="InterPro" id="IPR007048">
    <property type="entry name" value="IraD/Gp25-like"/>
</dbReference>
<evidence type="ECO:0000259" key="1">
    <source>
        <dbReference type="Pfam" id="PF04965"/>
    </source>
</evidence>
<protein>
    <submittedName>
        <fullName evidence="2">GPW/gp25 family protein</fullName>
    </submittedName>
</protein>
<dbReference type="EMBL" id="CP042436">
    <property type="protein sequence ID" value="QEC63719.1"/>
    <property type="molecule type" value="Genomic_DNA"/>
</dbReference>
<proteinExistence type="predicted"/>
<dbReference type="OrthoDB" id="9802846at2"/>
<keyword evidence="3" id="KW-1185">Reference proteome</keyword>
<organism evidence="2 3">
    <name type="scientific">Mucilaginibacter ginsenosidivorans</name>
    <dbReference type="NCBI Taxonomy" id="398053"/>
    <lineage>
        <taxon>Bacteria</taxon>
        <taxon>Pseudomonadati</taxon>
        <taxon>Bacteroidota</taxon>
        <taxon>Sphingobacteriia</taxon>
        <taxon>Sphingobacteriales</taxon>
        <taxon>Sphingobacteriaceae</taxon>
        <taxon>Mucilaginibacter</taxon>
    </lineage>
</organism>
<feature type="domain" description="IraD/Gp25-like" evidence="1">
    <location>
        <begin position="29"/>
        <end position="118"/>
    </location>
</feature>
<evidence type="ECO:0000313" key="2">
    <source>
        <dbReference type="EMBL" id="QEC63719.1"/>
    </source>
</evidence>
<accession>A0A5B8UXN7</accession>
<dbReference type="AlphaFoldDB" id="A0A5B8UXN7"/>
<dbReference type="KEGG" id="mgin:FRZ54_14435"/>
<dbReference type="RefSeq" id="WP_147032293.1">
    <property type="nucleotide sequence ID" value="NZ_CP042436.1"/>
</dbReference>
<reference evidence="2 3" key="1">
    <citation type="journal article" date="2017" name="Curr. Microbiol.">
        <title>Mucilaginibacter ginsenosidivorans sp. nov., Isolated from Soil of Ginseng Field.</title>
        <authorList>
            <person name="Kim M.M."/>
            <person name="Siddiqi M.Z."/>
            <person name="Im W.T."/>
        </authorList>
    </citation>
    <scope>NUCLEOTIDE SEQUENCE [LARGE SCALE GENOMIC DNA]</scope>
    <source>
        <strain evidence="2 3">Gsoil 3017</strain>
    </source>
</reference>
<dbReference type="Gene3D" id="3.10.450.40">
    <property type="match status" value="1"/>
</dbReference>
<dbReference type="Proteomes" id="UP000321479">
    <property type="component" value="Chromosome"/>
</dbReference>
<name>A0A5B8UXN7_9SPHI</name>
<gene>
    <name evidence="2" type="ORF">FRZ54_14435</name>
</gene>
<dbReference type="SUPFAM" id="SSF160719">
    <property type="entry name" value="gpW/gp25-like"/>
    <property type="match status" value="1"/>
</dbReference>